<dbReference type="PANTHER" id="PTHR48081">
    <property type="entry name" value="AB HYDROLASE SUPERFAMILY PROTEIN C4A8.06C"/>
    <property type="match status" value="1"/>
</dbReference>
<comment type="caution">
    <text evidence="5">The sequence shown here is derived from an EMBL/GenBank/DDBJ whole genome shotgun (WGS) entry which is preliminary data.</text>
</comment>
<dbReference type="FunFam" id="3.40.50.1820:FF:000089">
    <property type="entry name" value="Alpha/beta hydrolase"/>
    <property type="match status" value="1"/>
</dbReference>
<keyword evidence="6" id="KW-1185">Reference proteome</keyword>
<comment type="similarity">
    <text evidence="1">Belongs to the 'GDXG' lipolytic enzyme family.</text>
</comment>
<dbReference type="eggNOG" id="COG0657">
    <property type="taxonomic scope" value="Bacteria"/>
</dbReference>
<gene>
    <name evidence="5" type="ORF">HGR_00605</name>
</gene>
<evidence type="ECO:0000313" key="5">
    <source>
        <dbReference type="EMBL" id="EGI78553.1"/>
    </source>
</evidence>
<accession>F3KNX6</accession>
<dbReference type="PANTHER" id="PTHR48081:SF8">
    <property type="entry name" value="ALPHA_BETA HYDROLASE FOLD-3 DOMAIN-CONTAINING PROTEIN-RELATED"/>
    <property type="match status" value="1"/>
</dbReference>
<feature type="region of interest" description="Disordered" evidence="3">
    <location>
        <begin position="1"/>
        <end position="34"/>
    </location>
</feature>
<dbReference type="Gene3D" id="3.40.50.1820">
    <property type="entry name" value="alpha/beta hydrolase"/>
    <property type="match status" value="1"/>
</dbReference>
<dbReference type="Pfam" id="PF07859">
    <property type="entry name" value="Abhydrolase_3"/>
    <property type="match status" value="1"/>
</dbReference>
<dbReference type="STRING" id="887062.HGR_00605"/>
<evidence type="ECO:0000256" key="3">
    <source>
        <dbReference type="SAM" id="MobiDB-lite"/>
    </source>
</evidence>
<proteinExistence type="inferred from homology"/>
<dbReference type="Proteomes" id="UP000016368">
    <property type="component" value="Unassembled WGS sequence"/>
</dbReference>
<feature type="domain" description="Alpha/beta hydrolase fold-3" evidence="4">
    <location>
        <begin position="119"/>
        <end position="326"/>
    </location>
</feature>
<dbReference type="InterPro" id="IPR013094">
    <property type="entry name" value="AB_hydrolase_3"/>
</dbReference>
<keyword evidence="2 5" id="KW-0378">Hydrolase</keyword>
<protein>
    <submittedName>
        <fullName evidence="5">Alpha/beta hydrolase domain-containing protein</fullName>
    </submittedName>
</protein>
<organism evidence="5 6">
    <name type="scientific">Hylemonella gracilis ATCC 19624</name>
    <dbReference type="NCBI Taxonomy" id="887062"/>
    <lineage>
        <taxon>Bacteria</taxon>
        <taxon>Pseudomonadati</taxon>
        <taxon>Pseudomonadota</taxon>
        <taxon>Betaproteobacteria</taxon>
        <taxon>Burkholderiales</taxon>
        <taxon>Comamonadaceae</taxon>
        <taxon>Hylemonella</taxon>
    </lineage>
</organism>
<evidence type="ECO:0000256" key="1">
    <source>
        <dbReference type="ARBA" id="ARBA00010515"/>
    </source>
</evidence>
<evidence type="ECO:0000259" key="4">
    <source>
        <dbReference type="Pfam" id="PF07859"/>
    </source>
</evidence>
<dbReference type="GO" id="GO:0016787">
    <property type="term" value="F:hydrolase activity"/>
    <property type="evidence" value="ECO:0007669"/>
    <property type="project" value="UniProtKB-KW"/>
</dbReference>
<dbReference type="SUPFAM" id="SSF53474">
    <property type="entry name" value="alpha/beta-Hydrolases"/>
    <property type="match status" value="1"/>
</dbReference>
<evidence type="ECO:0000313" key="6">
    <source>
        <dbReference type="Proteomes" id="UP000016368"/>
    </source>
</evidence>
<dbReference type="EMBL" id="AEGR01000006">
    <property type="protein sequence ID" value="EGI78553.1"/>
    <property type="molecule type" value="Genomic_DNA"/>
</dbReference>
<reference evidence="5 6" key="1">
    <citation type="journal article" date="2011" name="EMBO J.">
        <title>Structural diversity of bacterial flagellar motors.</title>
        <authorList>
            <person name="Chen S."/>
            <person name="Beeby M."/>
            <person name="Murphy G.E."/>
            <person name="Leadbetter J.R."/>
            <person name="Hendrixson D.R."/>
            <person name="Briegel A."/>
            <person name="Li Z."/>
            <person name="Shi J."/>
            <person name="Tocheva E.I."/>
            <person name="Muller A."/>
            <person name="Dobro M.J."/>
            <person name="Jensen G.J."/>
        </authorList>
    </citation>
    <scope>NUCLEOTIDE SEQUENCE [LARGE SCALE GENOMIC DNA]</scope>
    <source>
        <strain evidence="5 6">ATCC 19624</strain>
    </source>
</reference>
<evidence type="ECO:0000256" key="2">
    <source>
        <dbReference type="ARBA" id="ARBA00022801"/>
    </source>
</evidence>
<feature type="compositionally biased region" description="Basic and acidic residues" evidence="3">
    <location>
        <begin position="22"/>
        <end position="33"/>
    </location>
</feature>
<dbReference type="InterPro" id="IPR050300">
    <property type="entry name" value="GDXG_lipolytic_enzyme"/>
</dbReference>
<name>F3KNX6_9BURK</name>
<sequence>MDRGVSADLAIDPFITSSPEMQHTRAPQDRNPRDLLSPAMRQVIDNIARARQPALHDLPPDQARLAYAKGSGVLDVPGPVLARVEDVQVPTHDGAHLPARLYAPQTAAQTATQGRLPALLYFHGGGFTIGGVASHDALCRRLADQAACAVLSLDYRLAPEHRFPTAVNDAWDALSWLADAAQADRLGLDASRLAVGGDSAGGTLAAVSAIQARDAGLPLALQLLFYPGTTAHQDTPSHQTFAEGFVLGAASIRYFFDHYAPRREDREDWRFAPLLAPDVDGVAPAWVGLAECDPLVDEGLLYADKLRAAGVAVDLDIYRGVTHEFIKMGRAIPEALQAQADAARALRGALHP</sequence>
<dbReference type="AlphaFoldDB" id="F3KNX6"/>
<dbReference type="InterPro" id="IPR029058">
    <property type="entry name" value="AB_hydrolase_fold"/>
</dbReference>